<dbReference type="GO" id="GO:0030246">
    <property type="term" value="F:carbohydrate binding"/>
    <property type="evidence" value="ECO:0007669"/>
    <property type="project" value="UniProtKB-KW"/>
</dbReference>
<dbReference type="Gene3D" id="2.60.40.10">
    <property type="entry name" value="Immunoglobulins"/>
    <property type="match status" value="2"/>
</dbReference>
<evidence type="ECO:0000256" key="1">
    <source>
        <dbReference type="SAM" id="SignalP"/>
    </source>
</evidence>
<feature type="domain" description="Fibronectin type-III" evidence="2">
    <location>
        <begin position="366"/>
        <end position="459"/>
    </location>
</feature>
<dbReference type="EMBL" id="FRAA01000004">
    <property type="protein sequence ID" value="SHK29356.1"/>
    <property type="molecule type" value="Genomic_DNA"/>
</dbReference>
<dbReference type="Proteomes" id="UP000184474">
    <property type="component" value="Unassembled WGS sequence"/>
</dbReference>
<feature type="signal peptide" evidence="1">
    <location>
        <begin position="1"/>
        <end position="23"/>
    </location>
</feature>
<dbReference type="SUPFAM" id="SSF49899">
    <property type="entry name" value="Concanavalin A-like lectins/glucanases"/>
    <property type="match status" value="3"/>
</dbReference>
<evidence type="ECO:0000259" key="2">
    <source>
        <dbReference type="PROSITE" id="PS50853"/>
    </source>
</evidence>
<dbReference type="InterPro" id="IPR036116">
    <property type="entry name" value="FN3_sf"/>
</dbReference>
<dbReference type="NCBIfam" id="TIGR04183">
    <property type="entry name" value="Por_Secre_tail"/>
    <property type="match status" value="1"/>
</dbReference>
<gene>
    <name evidence="3" type="ORF">SAMN04488028_10493</name>
</gene>
<dbReference type="RefSeq" id="WP_073122707.1">
    <property type="nucleotide sequence ID" value="NZ_FRAA01000004.1"/>
</dbReference>
<organism evidence="3 4">
    <name type="scientific">Reichenbachiella agariperforans</name>
    <dbReference type="NCBI Taxonomy" id="156994"/>
    <lineage>
        <taxon>Bacteria</taxon>
        <taxon>Pseudomonadati</taxon>
        <taxon>Bacteroidota</taxon>
        <taxon>Cytophagia</taxon>
        <taxon>Cytophagales</taxon>
        <taxon>Reichenbachiellaceae</taxon>
        <taxon>Reichenbachiella</taxon>
    </lineage>
</organism>
<proteinExistence type="predicted"/>
<dbReference type="GO" id="GO:0004553">
    <property type="term" value="F:hydrolase activity, hydrolyzing O-glycosyl compounds"/>
    <property type="evidence" value="ECO:0007669"/>
    <property type="project" value="UniProtKB-ARBA"/>
</dbReference>
<dbReference type="InterPro" id="IPR026444">
    <property type="entry name" value="Secre_tail"/>
</dbReference>
<dbReference type="InterPro" id="IPR013783">
    <property type="entry name" value="Ig-like_fold"/>
</dbReference>
<keyword evidence="3" id="KW-0430">Lectin</keyword>
<dbReference type="InterPro" id="IPR013320">
    <property type="entry name" value="ConA-like_dom_sf"/>
</dbReference>
<dbReference type="Gene3D" id="2.60.120.200">
    <property type="match status" value="3"/>
</dbReference>
<evidence type="ECO:0000313" key="3">
    <source>
        <dbReference type="EMBL" id="SHK29356.1"/>
    </source>
</evidence>
<keyword evidence="4" id="KW-1185">Reference proteome</keyword>
<feature type="chain" id="PRO_5012206682" evidence="1">
    <location>
        <begin position="24"/>
        <end position="3525"/>
    </location>
</feature>
<keyword evidence="1" id="KW-0732">Signal</keyword>
<sequence length="3525" mass="394198">MRTIFNSLAVILFILLSHWQAVAGGGVSNFNYDFCKNQVSFRVHIEEVYNGGGVCAVGSFADRTSSAEVNIVVNGTSTRIYDLVRTSSTYSWSKNSGFSASYSWHNTTDNVGCAASTGHRYHKYTDFTINLPDDKSGEGQTFKIEYKSVYNGSSKSWDSGNQTAPNIPRIVGPLELEPQCDGVELEWGKPSFSCTNASFVIYRDGVYRAAVSFNTLKWKDTNVTYDNVSDHEYEVRVRHNSEVRDLGLPTSVDGNPIKNFNSSDYFESFSLSTPNFCDQSVRLQWEIDDQVDIDYFEVERDVTDAFTAPIVSTVTQTFGTITFDDPGVPVNQDFYYRVRAFDNCGNQVYTKSEYTQHIMFEGPPSKPSIVQIIPATDGTDEATVEWTYPLDGTPVDYFQVYRDGSPRSDKLPIGTTSFVDDGLSNCLQYEYMVVAGKDCFDEANSMRVEQVISFNTDLNGFDELEVSKYHYNDRVALNWIVSSDNEASEIIIYRKREGSEDNPEIVNRQDIKTSSFEDFDTEPGVLYNYGQLAISCPNYVPSKLEIASMITDVGVRSETGIINGQINYEGGNAVEGVRVLATPSDGENRGVSLDMTNNLLTIPLENEGENWFPDKEWSLSFWFRLEDKSAGQTLMQVSDGTDYLQIAPLAGGATEFHEIDYLEATERVGVADELVGYMLPSGEVQSLQGQSILGQLSGTGFVQYSKEEISALASGDTLYHFVGGEPWMVKQDEKWYPLETQRTSLAMADSLVGYLRGDTVYEAFDSDFVLAFIDSDQLRLAKHFNISYELGQAYASIKDNQMIFANDADTKGTIIDDVVYNAAGDAMHMIVGNNVYYVYRDELNNKLVRGKRFARRLPNDTDPEVSYDVFLLDKTITEEIQKGQSLGVVNTDRTKVFDTTGSGLTQYLIDPSGILRTAEYQDTVLYVPQGAASHAVTALTLTNLSTGEEEFLFNSAKDTLYQISLKDGYLDVEDFVRDATTDEYVYYLGQTLDGERQVFKAMGEQFSYIVNDTVNTYQKEAYQAALSIQAGGMGSEEVVLSPELYLGEYNNLLMTYDGADLILYINGKGVDTVAVSHLEDLFEAEDQEIHFGGFAGMIDEVLLWSGAKSQQSIDQDYNRYLSGGQEGLVGYWRIDEKVSTHAFDASYALDGTGKKAFNGHHATIGLAQWTNVVPEQEDLSFTAFTDADGNYSIQSIIYSGSGNNFKLVPVFGAHSFEPSNKILYIGPSQQIQNEKNFKDNSSFAVTGTVKYDPRILGYESADDPDAPNCYVEGVNIYIDDQPVLVDGQVLTTDANGRFEMDVPIGKHRIKVAKNNHTFAEAVWPPSGKYNFQDNVFDLVFYDNTTRTLIGKVVGGATEGEKISGSGQSINNIGTAEIKLKSIGKTCFETVVTTDVATGEYLVDLPPFRYNIVDLRVPSQTTEFNRELKRLAESSIDLSRDDLETDTVACTGTTCDSDLVLYDLKRDFVFRTRERFTVKQYRVGDDLVEIPGVLGSEFYEVLPGVSLDIKASPLPYEVFATGEYTWGITLSEEYENRDNNVLDPHNPIVYYQDTIRSGTIQIDNEIAGHSGVMSLENGEVIYTFSVGEPSLLIDRQYPEKSFTKTVQIIGPTTSWKEKDDLFRGIVLGTSLDKSQQSFYTVSQEEYQVVDIVLRDPPGSQSYTEFLNKAKFTKVRSSTYKRGFKQQGSIKMGVYYEQDIGTLISSNVAVKMKTTLGFVENSSGDRQAKETSIISFTEGVKLNTSKENKNTGAGSDLFVGNALNIFYSPSYNLDIIPLDSCGGVNECYANSFVVNSEEYAFARSKSISFNLQESTLFYYTQRQIEQLIADLEKDLVAVSDADDQNRLKNQIRIWKSAIAQNEYDKLVAKYFASRNDSDYRKENISFGYGSNIEKSYELGVTNDFGYSQQYSWYTAFDFHSDFSFFGAYTDINFQIGNAVYVETGNSSEQSSTQATTIHLQDDDPGDQYSVDVILSGANYDTDSAVISMNDLYSRFDQGVAAVPASAGSINDVDGEFHYVKPDTTDYINPVFITKGGRTSCPYEPEEKARYLEFLRPELLDDLQSKGIIGGYLEHPVDDNRFVIENSSSEDYVLNYGTFQRDQPGFRIEPRVQRGIPWSLNDRATFDIILENKNAEDTVRTYNLVVDQRTTGAGPTMRLDGERFIKGTPIALYGGEQLTKSITLRPVEDVYDYEDIVVYLVAGCQFDFGQDLDFQEDIYARDTLSVYFDPSCPIATVISPTPGWIVNNQVDSKVQVEIQEQSFYFANHEKIKLQFKATYQTDEDWVDAAVWSRDVDEVAEQRAIGENYFDFPIDNNYIVYDWDTEEYNLPDGGYQLRWQYMCTNGLESYSNLINGTLDRTSPHAFGRPSPADGVLSPNDEIILTLNEPIEAGLVDRDFIQVTGKINGTTLRHPTSIRFSDSDTDQVVIDHVQLQNTAITAEMWVRRDEEFAHREQELLHHGDATTTDLSLKLLADGRLQLTLGTFDVTSDGPVSLDVWSHVAFSIDPIENKAALYYNAELVGFNETFVATHFAATPLVLGGEGATSFTGNVHELRLWDQYMLSTDIASNFYRDLSGREIGLLGYWPLNEGRGALSEDRVLARHAAIHADWWSEPTSLAYDFDGTNPVTLASQAFDDDEDFSLEFWFKTANTSTVDTMTLVSNGNVTGLDWEIAITPLGQIILTHDNSFFVLVGQSVLDQQWHHLALVVNRVGKTSAFFDTKLISSFGADSFGGYGGPAVVLGSRLSFHESTQLPFEDSFVGQMDEFRLWRMAKRSEQIERMAYYKLDGDELGLVCYVPFEKYNELLRISEGSLDCYDEYDLGEEGMSTGEQYSVENPDIVLKPNETPVYFNYSVNGDKIIITLDEDSPETIENCILDISVRGLVDQNGNVMKSPVTWSAYVDRNQVSWEDRTVSLQKLIDEPLSFTSTLINEGGENQSFVVDNLPTWLSATPSSGVIAPEGEEDIVFTVNAGLNIGEYQEAIHLRTDFGFNETLLLDLKVSRSLPDDWVFSPEDFQYTMSFIGQVKIGEVYSVDDEDVVGVFVNDELRGMANLSYQEVYDTYQVFLSAYSNALSGEELEFRIWDASEGKVLNHIATPQIPSDPVMFIQNEIYGSPSTPIVFQSSEHVVTTVNIPKGWKWVSFSLDSDDLTRSSRLFAGQPLTSGDRIIGMDGLDIYDQENELWIGSLAGDNLPVGQGGLDVTKSYRVFSANTQRISFSGQPVDTQVSQIPLYSPTSESLAREWNWVSFLGQENMEINEALASLQASDGDIIKSQYAFAIYDPVLKWTGNLKYLSPNEGYVMKVSEDQQLVFPQSGLINASSRANQVAAIYEQSGLDPHHYRDNMSMVVQVIGLDLASDAPVLEAYHEGQLRGVAEAQEVNGQSVYYLTVYGDASEDVVFKLRFGEKSYPLDESRVFEAATLEGTTDSPVLFNFHLEEDAYLGSNVYPNPFDTDVKFVFVLDSDGFAQLRVVSMDGKLLIDREFLGNPEELVEFEWNGLDDHGGEVHRGVYVLKLQSASQDRSQLLIKE</sequence>
<dbReference type="InterPro" id="IPR003961">
    <property type="entry name" value="FN3_dom"/>
</dbReference>
<name>A0A1M6RAA6_REIAG</name>
<accession>A0A1M6RAA6</accession>
<dbReference type="GO" id="GO:0005975">
    <property type="term" value="P:carbohydrate metabolic process"/>
    <property type="evidence" value="ECO:0007669"/>
    <property type="project" value="UniProtKB-ARBA"/>
</dbReference>
<dbReference type="SUPFAM" id="SSF49265">
    <property type="entry name" value="Fibronectin type III"/>
    <property type="match status" value="2"/>
</dbReference>
<reference evidence="4" key="1">
    <citation type="submission" date="2016-11" db="EMBL/GenBank/DDBJ databases">
        <authorList>
            <person name="Varghese N."/>
            <person name="Submissions S."/>
        </authorList>
    </citation>
    <scope>NUCLEOTIDE SEQUENCE [LARGE SCALE GENOMIC DNA]</scope>
    <source>
        <strain evidence="4">DSM 26134</strain>
    </source>
</reference>
<dbReference type="PROSITE" id="PS50853">
    <property type="entry name" value="FN3"/>
    <property type="match status" value="1"/>
</dbReference>
<dbReference type="Pfam" id="PF13385">
    <property type="entry name" value="Laminin_G_3"/>
    <property type="match status" value="3"/>
</dbReference>
<dbReference type="STRING" id="156994.SAMN04488028_10493"/>
<evidence type="ECO:0000313" key="4">
    <source>
        <dbReference type="Proteomes" id="UP000184474"/>
    </source>
</evidence>
<protein>
    <submittedName>
        <fullName evidence="3">Concanavalin A-like lectin/glucanases superfamily protein</fullName>
    </submittedName>
</protein>